<organism evidence="1 2">
    <name type="scientific">Trifolium medium</name>
    <dbReference type="NCBI Taxonomy" id="97028"/>
    <lineage>
        <taxon>Eukaryota</taxon>
        <taxon>Viridiplantae</taxon>
        <taxon>Streptophyta</taxon>
        <taxon>Embryophyta</taxon>
        <taxon>Tracheophyta</taxon>
        <taxon>Spermatophyta</taxon>
        <taxon>Magnoliopsida</taxon>
        <taxon>eudicotyledons</taxon>
        <taxon>Gunneridae</taxon>
        <taxon>Pentapetalae</taxon>
        <taxon>rosids</taxon>
        <taxon>fabids</taxon>
        <taxon>Fabales</taxon>
        <taxon>Fabaceae</taxon>
        <taxon>Papilionoideae</taxon>
        <taxon>50 kb inversion clade</taxon>
        <taxon>NPAAA clade</taxon>
        <taxon>Hologalegina</taxon>
        <taxon>IRL clade</taxon>
        <taxon>Trifolieae</taxon>
        <taxon>Trifolium</taxon>
    </lineage>
</organism>
<name>A0A392SLG3_9FABA</name>
<evidence type="ECO:0000313" key="2">
    <source>
        <dbReference type="Proteomes" id="UP000265520"/>
    </source>
</evidence>
<dbReference type="Proteomes" id="UP000265520">
    <property type="component" value="Unassembled WGS sequence"/>
</dbReference>
<dbReference type="AlphaFoldDB" id="A0A392SLG3"/>
<protein>
    <submittedName>
        <fullName evidence="1">Uncharacterized protein</fullName>
    </submittedName>
</protein>
<proteinExistence type="predicted"/>
<reference evidence="1 2" key="1">
    <citation type="journal article" date="2018" name="Front. Plant Sci.">
        <title>Red Clover (Trifolium pratense) and Zigzag Clover (T. medium) - A Picture of Genomic Similarities and Differences.</title>
        <authorList>
            <person name="Dluhosova J."/>
            <person name="Istvanek J."/>
            <person name="Nedelnik J."/>
            <person name="Repkova J."/>
        </authorList>
    </citation>
    <scope>NUCLEOTIDE SEQUENCE [LARGE SCALE GENOMIC DNA]</scope>
    <source>
        <strain evidence="2">cv. 10/8</strain>
        <tissue evidence="1">Leaf</tissue>
    </source>
</reference>
<keyword evidence="2" id="KW-1185">Reference proteome</keyword>
<evidence type="ECO:0000313" key="1">
    <source>
        <dbReference type="EMBL" id="MCI49713.1"/>
    </source>
</evidence>
<dbReference type="EMBL" id="LXQA010405302">
    <property type="protein sequence ID" value="MCI49713.1"/>
    <property type="molecule type" value="Genomic_DNA"/>
</dbReference>
<comment type="caution">
    <text evidence="1">The sequence shown here is derived from an EMBL/GenBank/DDBJ whole genome shotgun (WGS) entry which is preliminary data.</text>
</comment>
<sequence length="39" mass="4346">MSRLATLVHRALELDLKAHLAREVARLARTLAEASYVSL</sequence>
<accession>A0A392SLG3</accession>